<reference evidence="1" key="1">
    <citation type="submission" date="2019-12" db="EMBL/GenBank/DDBJ databases">
        <authorList>
            <person name="Scholes J."/>
        </authorList>
    </citation>
    <scope>NUCLEOTIDE SEQUENCE</scope>
</reference>
<dbReference type="AlphaFoldDB" id="A0A9N7R9S9"/>
<evidence type="ECO:0000313" key="2">
    <source>
        <dbReference type="Proteomes" id="UP001153555"/>
    </source>
</evidence>
<dbReference type="Proteomes" id="UP001153555">
    <property type="component" value="Unassembled WGS sequence"/>
</dbReference>
<feature type="non-terminal residue" evidence="1">
    <location>
        <position position="57"/>
    </location>
</feature>
<feature type="non-terminal residue" evidence="1">
    <location>
        <position position="1"/>
    </location>
</feature>
<name>A0A9N7R9S9_STRHE</name>
<evidence type="ECO:0000313" key="1">
    <source>
        <dbReference type="EMBL" id="CAA0819880.1"/>
    </source>
</evidence>
<accession>A0A9N7R9S9</accession>
<sequence length="57" mass="6470">SGIPVKVHARTLPNDCTKTHQVWVAKKSFNYFAFVLSLRTSLKGKWYLDSGCSIHMT</sequence>
<comment type="caution">
    <text evidence="1">The sequence shown here is derived from an EMBL/GenBank/DDBJ whole genome shotgun (WGS) entry which is preliminary data.</text>
</comment>
<proteinExistence type="predicted"/>
<organism evidence="1 2">
    <name type="scientific">Striga hermonthica</name>
    <name type="common">Purple witchweed</name>
    <name type="synonym">Buchnera hermonthica</name>
    <dbReference type="NCBI Taxonomy" id="68872"/>
    <lineage>
        <taxon>Eukaryota</taxon>
        <taxon>Viridiplantae</taxon>
        <taxon>Streptophyta</taxon>
        <taxon>Embryophyta</taxon>
        <taxon>Tracheophyta</taxon>
        <taxon>Spermatophyta</taxon>
        <taxon>Magnoliopsida</taxon>
        <taxon>eudicotyledons</taxon>
        <taxon>Gunneridae</taxon>
        <taxon>Pentapetalae</taxon>
        <taxon>asterids</taxon>
        <taxon>lamiids</taxon>
        <taxon>Lamiales</taxon>
        <taxon>Orobanchaceae</taxon>
        <taxon>Buchnereae</taxon>
        <taxon>Striga</taxon>
    </lineage>
</organism>
<gene>
    <name evidence="1" type="ORF">SHERM_18133</name>
</gene>
<keyword evidence="2" id="KW-1185">Reference proteome</keyword>
<protein>
    <submittedName>
        <fullName evidence="1">Uncharacterized protein</fullName>
    </submittedName>
</protein>
<dbReference type="EMBL" id="CACSLK010019758">
    <property type="protein sequence ID" value="CAA0819880.1"/>
    <property type="molecule type" value="Genomic_DNA"/>
</dbReference>